<name>A0A151J456_9HYME</name>
<organism evidence="1 2">
    <name type="scientific">Trachymyrmex cornetzi</name>
    <dbReference type="NCBI Taxonomy" id="471704"/>
    <lineage>
        <taxon>Eukaryota</taxon>
        <taxon>Metazoa</taxon>
        <taxon>Ecdysozoa</taxon>
        <taxon>Arthropoda</taxon>
        <taxon>Hexapoda</taxon>
        <taxon>Insecta</taxon>
        <taxon>Pterygota</taxon>
        <taxon>Neoptera</taxon>
        <taxon>Endopterygota</taxon>
        <taxon>Hymenoptera</taxon>
        <taxon>Apocrita</taxon>
        <taxon>Aculeata</taxon>
        <taxon>Formicoidea</taxon>
        <taxon>Formicidae</taxon>
        <taxon>Myrmicinae</taxon>
        <taxon>Trachymyrmex</taxon>
    </lineage>
</organism>
<reference evidence="1 2" key="1">
    <citation type="submission" date="2015-09" db="EMBL/GenBank/DDBJ databases">
        <title>Trachymyrmex cornetzi WGS genome.</title>
        <authorList>
            <person name="Nygaard S."/>
            <person name="Hu H."/>
            <person name="Boomsma J."/>
            <person name="Zhang G."/>
        </authorList>
    </citation>
    <scope>NUCLEOTIDE SEQUENCE [LARGE SCALE GENOMIC DNA]</scope>
    <source>
        <strain evidence="1">Tcor2-1</strain>
        <tissue evidence="1">Whole body</tissue>
    </source>
</reference>
<sequence length="67" mass="7403">RSAITFKSDFATLASFDANRFINSLITFELWTGRALRPDEALLASQHQHGPVHQVEVVLGGIRVIAI</sequence>
<accession>A0A151J456</accession>
<evidence type="ECO:0000313" key="2">
    <source>
        <dbReference type="Proteomes" id="UP000078492"/>
    </source>
</evidence>
<evidence type="ECO:0000313" key="1">
    <source>
        <dbReference type="EMBL" id="KYN17204.1"/>
    </source>
</evidence>
<dbReference type="AlphaFoldDB" id="A0A151J456"/>
<protein>
    <submittedName>
        <fullName evidence="1">Uncharacterized protein</fullName>
    </submittedName>
</protein>
<feature type="non-terminal residue" evidence="1">
    <location>
        <position position="1"/>
    </location>
</feature>
<keyword evidence="2" id="KW-1185">Reference proteome</keyword>
<dbReference type="Proteomes" id="UP000078492">
    <property type="component" value="Unassembled WGS sequence"/>
</dbReference>
<gene>
    <name evidence="1" type="ORF">ALC57_10538</name>
</gene>
<proteinExistence type="predicted"/>
<dbReference type="EMBL" id="KQ980211">
    <property type="protein sequence ID" value="KYN17204.1"/>
    <property type="molecule type" value="Genomic_DNA"/>
</dbReference>